<organism evidence="1 2">
    <name type="scientific">Candidatus Methylacidiphilum fumarolicum</name>
    <dbReference type="NCBI Taxonomy" id="591154"/>
    <lineage>
        <taxon>Bacteria</taxon>
        <taxon>Pseudomonadati</taxon>
        <taxon>Verrucomicrobiota</taxon>
        <taxon>Methylacidiphilae</taxon>
        <taxon>Methylacidiphilales</taxon>
        <taxon>Methylacidiphilaceae</taxon>
        <taxon>Methylacidiphilum (ex Ratnadevi et al. 2023)</taxon>
    </lineage>
</organism>
<dbReference type="EMBL" id="OX458932">
    <property type="protein sequence ID" value="CAI9084859.1"/>
    <property type="molecule type" value="Genomic_DNA"/>
</dbReference>
<evidence type="ECO:0000313" key="1">
    <source>
        <dbReference type="EMBL" id="CAI9084859.1"/>
    </source>
</evidence>
<accession>A0ABM9IBB9</accession>
<evidence type="ECO:0000313" key="2">
    <source>
        <dbReference type="Proteomes" id="UP001161497"/>
    </source>
</evidence>
<name>A0ABM9IBB9_9BACT</name>
<sequence>MFMIFFPFFNIILILILNQVKYNSNINLSYNAFIKLYKKRLELFI</sequence>
<keyword evidence="2" id="KW-1185">Reference proteome</keyword>
<dbReference type="Proteomes" id="UP001161497">
    <property type="component" value="Chromosome"/>
</dbReference>
<gene>
    <name evidence="1" type="ORF">MFUM_0468</name>
</gene>
<reference evidence="1" key="1">
    <citation type="submission" date="2023-03" db="EMBL/GenBank/DDBJ databases">
        <authorList>
            <person name="Cremers G."/>
            <person name="Picone N."/>
        </authorList>
    </citation>
    <scope>NUCLEOTIDE SEQUENCE</scope>
    <source>
        <strain evidence="1">Sample_alias</strain>
    </source>
</reference>
<proteinExistence type="predicted"/>
<protein>
    <submittedName>
        <fullName evidence="1">Uncharacterized protein</fullName>
    </submittedName>
</protein>